<evidence type="ECO:0000313" key="3">
    <source>
        <dbReference type="RefSeq" id="XP_030756138.1"/>
    </source>
</evidence>
<feature type="chain" id="PRO_5026659183" evidence="1">
    <location>
        <begin position="22"/>
        <end position="320"/>
    </location>
</feature>
<keyword evidence="2" id="KW-1185">Reference proteome</keyword>
<reference evidence="3" key="1">
    <citation type="submission" date="2025-08" db="UniProtKB">
        <authorList>
            <consortium name="RefSeq"/>
        </authorList>
    </citation>
    <scope>IDENTIFICATION</scope>
    <source>
        <tissue evidence="3">Gonads</tissue>
    </source>
</reference>
<proteinExistence type="predicted"/>
<dbReference type="OrthoDB" id="6769177at2759"/>
<dbReference type="RefSeq" id="XP_030756138.1">
    <property type="nucleotide sequence ID" value="XM_030900278.1"/>
</dbReference>
<accession>A0A6J2XX94</accession>
<evidence type="ECO:0000313" key="2">
    <source>
        <dbReference type="Proteomes" id="UP000504635"/>
    </source>
</evidence>
<name>A0A6J2XX94_SITOR</name>
<sequence length="320" mass="36980">MAYRLFRIVIILFCLWRTTKQLPISDKLDFEDNKTSTTENSPNGTEYSFTCGERGCNVTNSSDSIQTEVLVHVKTKVSFNKTNHSLKNASEVPIYVGYRGSDLDVTGDDRSFRNSPNLIGNSGNENHYFSNLYRPPSRPLNYNYIPPGSFDRSHGQFLGHNYLPQGAFDRNSDNNLNQNYHLSHSTFNRYNDNLNHNYQNIFSRNNDNILNRDYGQQRPISQSYGDVLEQPFPHFDHTYHRHNFGEAPPPHSLLYPRIPTPNPVAFRGISRNEWKPVYRPNKYDYSTHLTPHDSSKCTCEDRSTLSQSRSFIDDKLAPLQ</sequence>
<dbReference type="InParanoid" id="A0A6J2XX94"/>
<organism evidence="2 3">
    <name type="scientific">Sitophilus oryzae</name>
    <name type="common">Rice weevil</name>
    <name type="synonym">Curculio oryzae</name>
    <dbReference type="NCBI Taxonomy" id="7048"/>
    <lineage>
        <taxon>Eukaryota</taxon>
        <taxon>Metazoa</taxon>
        <taxon>Ecdysozoa</taxon>
        <taxon>Arthropoda</taxon>
        <taxon>Hexapoda</taxon>
        <taxon>Insecta</taxon>
        <taxon>Pterygota</taxon>
        <taxon>Neoptera</taxon>
        <taxon>Endopterygota</taxon>
        <taxon>Coleoptera</taxon>
        <taxon>Polyphaga</taxon>
        <taxon>Cucujiformia</taxon>
        <taxon>Curculionidae</taxon>
        <taxon>Dryophthorinae</taxon>
        <taxon>Sitophilus</taxon>
    </lineage>
</organism>
<keyword evidence="1" id="KW-0732">Signal</keyword>
<evidence type="ECO:0000256" key="1">
    <source>
        <dbReference type="SAM" id="SignalP"/>
    </source>
</evidence>
<feature type="signal peptide" evidence="1">
    <location>
        <begin position="1"/>
        <end position="21"/>
    </location>
</feature>
<dbReference type="AlphaFoldDB" id="A0A6J2XX94"/>
<dbReference type="GeneID" id="115882300"/>
<protein>
    <submittedName>
        <fullName evidence="3">GATA zinc finger domain-containing protein 14-like isoform X2</fullName>
    </submittedName>
</protein>
<dbReference type="Proteomes" id="UP000504635">
    <property type="component" value="Unplaced"/>
</dbReference>
<gene>
    <name evidence="3" type="primary">LOC115882300</name>
</gene>